<proteinExistence type="predicted"/>
<dbReference type="Proteomes" id="UP000243589">
    <property type="component" value="Unassembled WGS sequence"/>
</dbReference>
<protein>
    <recommendedName>
        <fullName evidence="4">3-hydroxyacyl-CoA dehydrogenase</fullName>
    </recommendedName>
</protein>
<reference evidence="2 3" key="1">
    <citation type="submission" date="2016-01" db="EMBL/GenBank/DDBJ databases">
        <title>Use of Whole Genome Sequencing to ascertain that Brevibacterium massiliense (Roux, Raoult 2009) is a later heterotypic synonym of Brevibacterium ravenspurgense (Mages 2008).</title>
        <authorList>
            <person name="Bernier A.-M."/>
            <person name="Burdz T."/>
            <person name="Huynh C."/>
            <person name="Pachecho A.L."/>
            <person name="Wiebe D."/>
            <person name="Bonner C."/>
            <person name="Bernard K."/>
        </authorList>
    </citation>
    <scope>NUCLEOTIDE SEQUENCE [LARGE SCALE GENOMIC DNA]</scope>
    <source>
        <strain evidence="2 3">CCUG56047</strain>
    </source>
</reference>
<dbReference type="RefSeq" id="WP_062019757.1">
    <property type="nucleotide sequence ID" value="NZ_LQQC01000004.1"/>
</dbReference>
<feature type="region of interest" description="Disordered" evidence="1">
    <location>
        <begin position="1"/>
        <end position="32"/>
    </location>
</feature>
<dbReference type="PATRIC" id="fig|479117.4.peg.344"/>
<sequence length="146" mass="16544">MTAEPLTLTRPATPRTRMFNKRPPTSEEQTAAKKQREAAAAAAFVRSIVTALTEVEYGVRTLQSIERWLDPEVRSSVVSALRMRRTLRSEQQVDYIRGIGRPRLSSPAPNVIEAAVSIALRPRTKACALRLEKNRDRWIVREYLTA</sequence>
<evidence type="ECO:0008006" key="4">
    <source>
        <dbReference type="Google" id="ProtNLM"/>
    </source>
</evidence>
<evidence type="ECO:0000256" key="1">
    <source>
        <dbReference type="SAM" id="MobiDB-lite"/>
    </source>
</evidence>
<keyword evidence="3" id="KW-1185">Reference proteome</keyword>
<evidence type="ECO:0000313" key="3">
    <source>
        <dbReference type="Proteomes" id="UP000243589"/>
    </source>
</evidence>
<dbReference type="EMBL" id="LQQC01000004">
    <property type="protein sequence ID" value="KXZ59414.1"/>
    <property type="molecule type" value="Genomic_DNA"/>
</dbReference>
<name>A0A150HBR5_9MICO</name>
<dbReference type="InterPro" id="IPR045596">
    <property type="entry name" value="DUF6459"/>
</dbReference>
<comment type="caution">
    <text evidence="2">The sequence shown here is derived from an EMBL/GenBank/DDBJ whole genome shotgun (WGS) entry which is preliminary data.</text>
</comment>
<organism evidence="2 3">
    <name type="scientific">Brevibacterium ravenspurgense</name>
    <dbReference type="NCBI Taxonomy" id="479117"/>
    <lineage>
        <taxon>Bacteria</taxon>
        <taxon>Bacillati</taxon>
        <taxon>Actinomycetota</taxon>
        <taxon>Actinomycetes</taxon>
        <taxon>Micrococcales</taxon>
        <taxon>Brevibacteriaceae</taxon>
        <taxon>Brevibacterium</taxon>
    </lineage>
</organism>
<dbReference type="Pfam" id="PF20060">
    <property type="entry name" value="DUF6459"/>
    <property type="match status" value="1"/>
</dbReference>
<dbReference type="AlphaFoldDB" id="A0A150HBR5"/>
<accession>A0A150HBR5</accession>
<gene>
    <name evidence="2" type="ORF">Bravens_00348</name>
</gene>
<evidence type="ECO:0000313" key="2">
    <source>
        <dbReference type="EMBL" id="KXZ59414.1"/>
    </source>
</evidence>
<feature type="compositionally biased region" description="Low complexity" evidence="1">
    <location>
        <begin position="1"/>
        <end position="17"/>
    </location>
</feature>